<sequence length="164" mass="17650">MSSLSIEQALDLLAETPKRLAALTAGLTPAQLCASPESDEWSAGEVLAHLRSCADVWGGAIALILAQDEPTIRAISPRTYIRKTDFPQLQFAPSLKAFTKQRAELLATLQPLPPNAWARAAKVTGAGKLSHLTVLSYAERLALHERAHIGQVTRIAATFTKTQA</sequence>
<gene>
    <name evidence="2" type="ORF">Rhe02_10020</name>
</gene>
<evidence type="ECO:0000259" key="1">
    <source>
        <dbReference type="Pfam" id="PF12867"/>
    </source>
</evidence>
<keyword evidence="3" id="KW-1185">Reference proteome</keyword>
<dbReference type="RefSeq" id="WP_203906868.1">
    <property type="nucleotide sequence ID" value="NZ_BONY01000005.1"/>
</dbReference>
<comment type="caution">
    <text evidence="2">The sequence shown here is derived from an EMBL/GenBank/DDBJ whole genome shotgun (WGS) entry which is preliminary data.</text>
</comment>
<accession>A0A8J3VDQ7</accession>
<dbReference type="AlphaFoldDB" id="A0A8J3VDQ7"/>
<dbReference type="Proteomes" id="UP000612899">
    <property type="component" value="Unassembled WGS sequence"/>
</dbReference>
<dbReference type="Gene3D" id="1.20.120.450">
    <property type="entry name" value="dinb family like domain"/>
    <property type="match status" value="1"/>
</dbReference>
<reference evidence="2" key="1">
    <citation type="submission" date="2021-01" db="EMBL/GenBank/DDBJ databases">
        <title>Whole genome shotgun sequence of Rhizocola hellebori NBRC 109834.</title>
        <authorList>
            <person name="Komaki H."/>
            <person name="Tamura T."/>
        </authorList>
    </citation>
    <scope>NUCLEOTIDE SEQUENCE</scope>
    <source>
        <strain evidence="2">NBRC 109834</strain>
    </source>
</reference>
<dbReference type="SUPFAM" id="SSF109854">
    <property type="entry name" value="DinB/YfiT-like putative metalloenzymes"/>
    <property type="match status" value="1"/>
</dbReference>
<evidence type="ECO:0000313" key="2">
    <source>
        <dbReference type="EMBL" id="GIH02935.1"/>
    </source>
</evidence>
<dbReference type="Pfam" id="PF12867">
    <property type="entry name" value="DinB_2"/>
    <property type="match status" value="1"/>
</dbReference>
<dbReference type="EMBL" id="BONY01000005">
    <property type="protein sequence ID" value="GIH02935.1"/>
    <property type="molecule type" value="Genomic_DNA"/>
</dbReference>
<organism evidence="2 3">
    <name type="scientific">Rhizocola hellebori</name>
    <dbReference type="NCBI Taxonomy" id="1392758"/>
    <lineage>
        <taxon>Bacteria</taxon>
        <taxon>Bacillati</taxon>
        <taxon>Actinomycetota</taxon>
        <taxon>Actinomycetes</taxon>
        <taxon>Micromonosporales</taxon>
        <taxon>Micromonosporaceae</taxon>
        <taxon>Rhizocola</taxon>
    </lineage>
</organism>
<name>A0A8J3VDQ7_9ACTN</name>
<proteinExistence type="predicted"/>
<dbReference type="InterPro" id="IPR024775">
    <property type="entry name" value="DinB-like"/>
</dbReference>
<dbReference type="InterPro" id="IPR034660">
    <property type="entry name" value="DinB/YfiT-like"/>
</dbReference>
<evidence type="ECO:0000313" key="3">
    <source>
        <dbReference type="Proteomes" id="UP000612899"/>
    </source>
</evidence>
<feature type="domain" description="DinB-like" evidence="1">
    <location>
        <begin position="13"/>
        <end position="152"/>
    </location>
</feature>
<protein>
    <recommendedName>
        <fullName evidence="1">DinB-like domain-containing protein</fullName>
    </recommendedName>
</protein>